<evidence type="ECO:0000313" key="3">
    <source>
        <dbReference type="Proteomes" id="UP000712281"/>
    </source>
</evidence>
<keyword evidence="1" id="KW-1133">Transmembrane helix</keyword>
<feature type="transmembrane region" description="Helical" evidence="1">
    <location>
        <begin position="12"/>
        <end position="36"/>
    </location>
</feature>
<name>A0A8S9FY55_BRACR</name>
<organism evidence="2 3">
    <name type="scientific">Brassica cretica</name>
    <name type="common">Mustard</name>
    <dbReference type="NCBI Taxonomy" id="69181"/>
    <lineage>
        <taxon>Eukaryota</taxon>
        <taxon>Viridiplantae</taxon>
        <taxon>Streptophyta</taxon>
        <taxon>Embryophyta</taxon>
        <taxon>Tracheophyta</taxon>
        <taxon>Spermatophyta</taxon>
        <taxon>Magnoliopsida</taxon>
        <taxon>eudicotyledons</taxon>
        <taxon>Gunneridae</taxon>
        <taxon>Pentapetalae</taxon>
        <taxon>rosids</taxon>
        <taxon>malvids</taxon>
        <taxon>Brassicales</taxon>
        <taxon>Brassicaceae</taxon>
        <taxon>Brassiceae</taxon>
        <taxon>Brassica</taxon>
    </lineage>
</organism>
<keyword evidence="1" id="KW-0812">Transmembrane</keyword>
<keyword evidence="1" id="KW-0472">Membrane</keyword>
<sequence>MSKAYLTRNFSATWLCVMSVTDNNIIVNFIMTYFVLFHLKGSSFTVGFRRRSNPHNLCLEPDHLLGSLDSPGRITNGKSLYPINSPGRLVRRESYTLEWTTGLITATWRDMIDEAGAI</sequence>
<evidence type="ECO:0000313" key="2">
    <source>
        <dbReference type="EMBL" id="KAF2537018.1"/>
    </source>
</evidence>
<accession>A0A8S9FY55</accession>
<comment type="caution">
    <text evidence="2">The sequence shown here is derived from an EMBL/GenBank/DDBJ whole genome shotgun (WGS) entry which is preliminary data.</text>
</comment>
<dbReference type="EMBL" id="QGKW02002228">
    <property type="protein sequence ID" value="KAF2537018.1"/>
    <property type="molecule type" value="Genomic_DNA"/>
</dbReference>
<evidence type="ECO:0000256" key="1">
    <source>
        <dbReference type="SAM" id="Phobius"/>
    </source>
</evidence>
<dbReference type="Proteomes" id="UP000712281">
    <property type="component" value="Unassembled WGS sequence"/>
</dbReference>
<proteinExistence type="predicted"/>
<reference evidence="2" key="1">
    <citation type="submission" date="2019-12" db="EMBL/GenBank/DDBJ databases">
        <title>Genome sequencing and annotation of Brassica cretica.</title>
        <authorList>
            <person name="Studholme D.J."/>
            <person name="Sarris P.F."/>
        </authorList>
    </citation>
    <scope>NUCLEOTIDE SEQUENCE</scope>
    <source>
        <strain evidence="2">PFS-001/15</strain>
        <tissue evidence="2">Leaf</tissue>
    </source>
</reference>
<gene>
    <name evidence="2" type="ORF">F2Q68_00019626</name>
</gene>
<protein>
    <submittedName>
        <fullName evidence="2">Uncharacterized protein</fullName>
    </submittedName>
</protein>
<dbReference type="AlphaFoldDB" id="A0A8S9FY55"/>